<dbReference type="InterPro" id="IPR050722">
    <property type="entry name" value="Pyruvate:ferred/Flavod_OxRd"/>
</dbReference>
<dbReference type="FunFam" id="3.40.50.920:FF:000007">
    <property type="entry name" value="Pyruvate:ferredoxin (Flavodoxin) oxidoreductase"/>
    <property type="match status" value="1"/>
</dbReference>
<evidence type="ECO:0000313" key="15">
    <source>
        <dbReference type="Proteomes" id="UP000824014"/>
    </source>
</evidence>
<feature type="binding site" evidence="12">
    <location>
        <position position="1076"/>
    </location>
    <ligand>
        <name>[4Fe-4S] cluster</name>
        <dbReference type="ChEBI" id="CHEBI:49883"/>
        <label>3</label>
    </ligand>
</feature>
<dbReference type="FunFam" id="3.40.50.970:FF:000012">
    <property type="entry name" value="Pyruvate:ferredoxin (Flavodoxin) oxidoreductase"/>
    <property type="match status" value="1"/>
</dbReference>
<dbReference type="Pfam" id="PF01855">
    <property type="entry name" value="POR_N"/>
    <property type="match status" value="1"/>
</dbReference>
<protein>
    <submittedName>
        <fullName evidence="14">Pyruvate:ferredoxin (Flavodoxin) oxidoreductase</fullName>
    </submittedName>
</protein>
<keyword evidence="7 12" id="KW-0408">Iron</keyword>
<keyword evidence="5 9" id="KW-0249">Electron transport</keyword>
<feature type="binding site" evidence="10">
    <location>
        <position position="32"/>
    </location>
    <ligand>
        <name>pyruvate</name>
        <dbReference type="ChEBI" id="CHEBI:15361"/>
    </ligand>
</feature>
<comment type="cofactor">
    <cofactor evidence="12">
        <name>[4Fe-4S] cluster</name>
        <dbReference type="ChEBI" id="CHEBI:49883"/>
    </cofactor>
    <text evidence="12">Binds 3 [4Fe-4S] clusters per subunit.</text>
</comment>
<evidence type="ECO:0000256" key="12">
    <source>
        <dbReference type="PIRSR" id="PIRSR000159-50"/>
    </source>
</evidence>
<keyword evidence="3 12" id="KW-0004">4Fe-4S</keyword>
<name>A0A9D2IM91_9BACT</name>
<sequence length="1180" mass="129624">MKEKKFITCDGNYAAAHIAYMFSEVAAIYPITPSSTMAEYVDEWAAGGRKNIFGETVRVVEMQSEAGAAGALHGSLQAGALSTTFTASQGLLLMIPNMYKISGELLPGVFHVSARAIAAHALSIFGDHQDVMATRQTGFAMLATSSVQEVMDLAGVAHLVAIKSRVPFLHFFDGFRTSHEIQKVELMEQEDLAALLDRDALAQFRARALRPEHPVTRGTAQNPDIYFQAREAANRFYDAVPDMVNEAMKQISAITGREYKPFTYYGASDAERIVIALGSVTETLKETVDYLRKTTGEKIGVVTVHLYRPFSAKYLLDVIPSTVKRICVLDRTKEPGAAGEPLYLDVKDVFYGRPDAPEIIGGRYGLSSKDTTPAQMLAVFANLRAAEPKNRFTVGIVDDVTFTSLPVGEEISLAKPGTFEALFFGLGADGTVGANKNSIKIIGETTNKYCQAYFSYDSKKSGGYTSSHLRFGDLPITSPYLVTTPDFVACHVPSYVDKYDVLKGLKPGGSFLLNCLQDAETIKQTLPDHMKVYLAKNHINFYIINATKIAAELGLGNRTNTIMQAAFFKIANVIPYDQAVEEMKRFIYKSYGRKGEDIVNMNYAAVDKGGELVQKVEVPAEWASIEAKREAHHASNAPEFVRKMVEPINALKGDELPVSAFAGREDGTWDNGTAAYEKRGIAVSVPAWNSENCIQCNQCSYVCPHAAIRPFLLTEEEAANAPEGMNLLQGLGNTKAYKFRIQVSPLDCTGCGNCVDVCPAPKKALKMEPVETQEKEITNWEYLHGKVGYKENVMDKKTVKGSQFAQPLFEFSGACAGCGETPYIKTITQLFGESMMVANATGCTSIYSGSAPSTPYCMNAKGEGPAWANSLFEDNAEFGLGMHIAVEKLRDRIEEKMRDAIANCSCCSDELKKTMQEWIDTRHSTLENHAVCERLIPMMEACGCDTCKEILAMKDNLAKKSQWIFGGDGWGYDIGFGGLDHVLASGQDVNVLVVDTEVYSNTGGQSSKATPLGAVAKFASAGKRIRKKDLGAIAMTYGYVYVAQVSIGANQSQLLQVIREAEAYHGPSLIIAYAPCINHGIKGGMSHTQTVGKQAVACGYWHLWHYNPELAEKGENPFKLDSKEPDWSKFQAFLQDEVRYSSLKKAFPAEADELFRAAEENAKWRYNGYQRLAKMNYKEE</sequence>
<dbReference type="SUPFAM" id="SSF54862">
    <property type="entry name" value="4Fe-4S ferredoxins"/>
    <property type="match status" value="1"/>
</dbReference>
<feature type="binding site" evidence="12">
    <location>
        <position position="703"/>
    </location>
    <ligand>
        <name>[4Fe-4S] cluster</name>
        <dbReference type="ChEBI" id="CHEBI:49883"/>
        <label>2</label>
    </ligand>
</feature>
<dbReference type="FunFam" id="3.40.50.970:FF:000041">
    <property type="entry name" value="Pyruvate:ferredoxin (Flavodoxin) oxidoreductase"/>
    <property type="match status" value="1"/>
</dbReference>
<dbReference type="InterPro" id="IPR011895">
    <property type="entry name" value="Pyrv_flavodox_OxRed"/>
</dbReference>
<dbReference type="Gene3D" id="4.10.780.10">
    <property type="entry name" value="Pyruvate-flavodoxin oxidoreductase, EKR domain"/>
    <property type="match status" value="1"/>
</dbReference>
<dbReference type="CDD" id="cd07034">
    <property type="entry name" value="TPP_PYR_PFOR_IOR-alpha_like"/>
    <property type="match status" value="1"/>
</dbReference>
<evidence type="ECO:0000256" key="6">
    <source>
        <dbReference type="ARBA" id="ARBA00023002"/>
    </source>
</evidence>
<dbReference type="GO" id="GO:0006979">
    <property type="term" value="P:response to oxidative stress"/>
    <property type="evidence" value="ECO:0007669"/>
    <property type="project" value="TreeGrafter"/>
</dbReference>
<keyword evidence="8 12" id="KW-0411">Iron-sulfur</keyword>
<comment type="caution">
    <text evidence="14">The sequence shown here is derived from an EMBL/GenBank/DDBJ whole genome shotgun (WGS) entry which is preliminary data.</text>
</comment>
<dbReference type="NCBIfam" id="TIGR02176">
    <property type="entry name" value="pyruv_ox_red"/>
    <property type="match status" value="1"/>
</dbReference>
<feature type="domain" description="4Fe-4S ferredoxin-type" evidence="13">
    <location>
        <begin position="684"/>
        <end position="713"/>
    </location>
</feature>
<evidence type="ECO:0000256" key="10">
    <source>
        <dbReference type="PIRSR" id="PIRSR000159-1"/>
    </source>
</evidence>
<evidence type="ECO:0000256" key="9">
    <source>
        <dbReference type="PIRNR" id="PIRNR000159"/>
    </source>
</evidence>
<evidence type="ECO:0000256" key="8">
    <source>
        <dbReference type="ARBA" id="ARBA00023014"/>
    </source>
</evidence>
<feature type="binding site" evidence="12">
    <location>
        <position position="758"/>
    </location>
    <ligand>
        <name>[4Fe-4S] cluster</name>
        <dbReference type="ChEBI" id="CHEBI:49883"/>
        <label>1</label>
    </ligand>
</feature>
<feature type="binding site" evidence="10">
    <location>
        <position position="820"/>
    </location>
    <ligand>
        <name>thiamine diphosphate</name>
        <dbReference type="ChEBI" id="CHEBI:58937"/>
    </ligand>
</feature>
<feature type="binding site" evidence="12">
    <location>
        <position position="748"/>
    </location>
    <ligand>
        <name>[4Fe-4S] cluster</name>
        <dbReference type="ChEBI" id="CHEBI:49883"/>
        <label>2</label>
    </ligand>
</feature>
<evidence type="ECO:0000256" key="5">
    <source>
        <dbReference type="ARBA" id="ARBA00022982"/>
    </source>
</evidence>
<dbReference type="EMBL" id="DXCC01000023">
    <property type="protein sequence ID" value="HIZ15600.1"/>
    <property type="molecule type" value="Genomic_DNA"/>
</dbReference>
<keyword evidence="2 9" id="KW-0813">Transport</keyword>
<feature type="binding site" evidence="10">
    <location>
        <position position="115"/>
    </location>
    <ligand>
        <name>pyruvate</name>
        <dbReference type="ChEBI" id="CHEBI:15361"/>
    </ligand>
</feature>
<feature type="binding site" evidence="12">
    <location>
        <position position="751"/>
    </location>
    <ligand>
        <name>[4Fe-4S] cluster</name>
        <dbReference type="ChEBI" id="CHEBI:49883"/>
        <label>2</label>
    </ligand>
</feature>
<dbReference type="Proteomes" id="UP000824014">
    <property type="component" value="Unassembled WGS sequence"/>
</dbReference>
<dbReference type="PANTHER" id="PTHR32154">
    <property type="entry name" value="PYRUVATE-FLAVODOXIN OXIDOREDUCTASE-RELATED"/>
    <property type="match status" value="1"/>
</dbReference>
<dbReference type="GO" id="GO:0022900">
    <property type="term" value="P:electron transport chain"/>
    <property type="evidence" value="ECO:0007669"/>
    <property type="project" value="InterPro"/>
</dbReference>
<feature type="binding site" evidence="10">
    <location>
        <begin position="996"/>
        <end position="1001"/>
    </location>
    <ligand>
        <name>thiamine diphosphate</name>
        <dbReference type="ChEBI" id="CHEBI:58937"/>
    </ligand>
</feature>
<dbReference type="PIRSF" id="PIRSF000159">
    <property type="entry name" value="NifJ"/>
    <property type="match status" value="1"/>
</dbReference>
<dbReference type="SUPFAM" id="SSF53323">
    <property type="entry name" value="Pyruvate-ferredoxin oxidoreductase, PFOR, domain III"/>
    <property type="match status" value="1"/>
</dbReference>
<dbReference type="GO" id="GO:0051539">
    <property type="term" value="F:4 iron, 4 sulfur cluster binding"/>
    <property type="evidence" value="ECO:0007669"/>
    <property type="project" value="UniProtKB-KW"/>
</dbReference>
<dbReference type="Pfam" id="PF02775">
    <property type="entry name" value="TPP_enzyme_C"/>
    <property type="match status" value="1"/>
</dbReference>
<dbReference type="InterPro" id="IPR017896">
    <property type="entry name" value="4Fe4S_Fe-S-bd"/>
</dbReference>
<dbReference type="PROSITE" id="PS00198">
    <property type="entry name" value="4FE4S_FER_1"/>
    <property type="match status" value="1"/>
</dbReference>
<feature type="site" description="Important for catalytic activity" evidence="11">
    <location>
        <position position="1001"/>
    </location>
</feature>
<dbReference type="InterPro" id="IPR037112">
    <property type="entry name" value="Pyrv-flavodox_OxR_EKR_sf"/>
</dbReference>
<dbReference type="CDD" id="cd03377">
    <property type="entry name" value="TPP_PFOR_PNO"/>
    <property type="match status" value="1"/>
</dbReference>
<evidence type="ECO:0000313" key="14">
    <source>
        <dbReference type="EMBL" id="HIZ15600.1"/>
    </source>
</evidence>
<reference evidence="14" key="2">
    <citation type="submission" date="2021-04" db="EMBL/GenBank/DDBJ databases">
        <authorList>
            <person name="Gilroy R."/>
        </authorList>
    </citation>
    <scope>NUCLEOTIDE SEQUENCE</scope>
    <source>
        <strain evidence="14">ChiHjej11B10-19426</strain>
    </source>
</reference>
<dbReference type="Gene3D" id="3.40.50.920">
    <property type="match status" value="1"/>
</dbReference>
<dbReference type="InterPro" id="IPR029061">
    <property type="entry name" value="THDP-binding"/>
</dbReference>
<evidence type="ECO:0000256" key="3">
    <source>
        <dbReference type="ARBA" id="ARBA00022485"/>
    </source>
</evidence>
<evidence type="ECO:0000256" key="11">
    <source>
        <dbReference type="PIRSR" id="PIRSR000159-2"/>
    </source>
</evidence>
<dbReference type="PANTHER" id="PTHR32154:SF0">
    <property type="entry name" value="PYRUVATE-FLAVODOXIN OXIDOREDUCTASE-RELATED"/>
    <property type="match status" value="1"/>
</dbReference>
<dbReference type="InterPro" id="IPR017900">
    <property type="entry name" value="4Fe4S_Fe_S_CS"/>
</dbReference>
<dbReference type="Pfam" id="PF17147">
    <property type="entry name" value="PFOR_II"/>
    <property type="match status" value="1"/>
</dbReference>
<dbReference type="FunFam" id="3.40.920.10:FF:000001">
    <property type="entry name" value="Pyruvate:ferredoxin (Flavodoxin) oxidoreductase"/>
    <property type="match status" value="1"/>
</dbReference>
<dbReference type="Gene3D" id="3.30.70.20">
    <property type="match status" value="1"/>
</dbReference>
<organism evidence="14 15">
    <name type="scientific">Candidatus Tidjanibacter faecipullorum</name>
    <dbReference type="NCBI Taxonomy" id="2838766"/>
    <lineage>
        <taxon>Bacteria</taxon>
        <taxon>Pseudomonadati</taxon>
        <taxon>Bacteroidota</taxon>
        <taxon>Bacteroidia</taxon>
        <taxon>Bacteroidales</taxon>
        <taxon>Rikenellaceae</taxon>
        <taxon>Tidjanibacter</taxon>
    </lineage>
</organism>
<dbReference type="GO" id="GO:0044281">
    <property type="term" value="P:small molecule metabolic process"/>
    <property type="evidence" value="ECO:0007669"/>
    <property type="project" value="UniProtKB-ARBA"/>
</dbReference>
<dbReference type="Pfam" id="PF12838">
    <property type="entry name" value="Fer4_7"/>
    <property type="match status" value="1"/>
</dbReference>
<evidence type="ECO:0000256" key="7">
    <source>
        <dbReference type="ARBA" id="ARBA00023004"/>
    </source>
</evidence>
<feature type="binding site" evidence="10">
    <location>
        <position position="843"/>
    </location>
    <ligand>
        <name>thiamine diphosphate</name>
        <dbReference type="ChEBI" id="CHEBI:58937"/>
    </ligand>
</feature>
<feature type="binding site" evidence="12">
    <location>
        <position position="815"/>
    </location>
    <ligand>
        <name>[4Fe-4S] cluster</name>
        <dbReference type="ChEBI" id="CHEBI:49883"/>
        <label>3</label>
    </ligand>
</feature>
<feature type="binding site" evidence="10">
    <location>
        <position position="65"/>
    </location>
    <ligand>
        <name>thiamine diphosphate</name>
        <dbReference type="ChEBI" id="CHEBI:58937"/>
    </ligand>
</feature>
<dbReference type="Gene3D" id="3.40.920.10">
    <property type="entry name" value="Pyruvate-ferredoxin oxidoreductase, PFOR, domain III"/>
    <property type="match status" value="1"/>
</dbReference>
<feature type="site" description="Important for catalytic activity" evidence="11">
    <location>
        <position position="65"/>
    </location>
</feature>
<dbReference type="FunFam" id="3.30.70.20:FF:000022">
    <property type="entry name" value="Pyruvate:ferredoxin (Flavodoxin) oxidoreductase"/>
    <property type="match status" value="1"/>
</dbReference>
<dbReference type="SMART" id="SM00890">
    <property type="entry name" value="EKR"/>
    <property type="match status" value="1"/>
</dbReference>
<feature type="site" description="Important for catalytic activity" evidence="11">
    <location>
        <position position="32"/>
    </location>
</feature>
<feature type="binding site" evidence="12">
    <location>
        <position position="754"/>
    </location>
    <ligand>
        <name>[4Fe-4S] cluster</name>
        <dbReference type="ChEBI" id="CHEBI:49883"/>
        <label>2</label>
    </ligand>
</feature>
<dbReference type="GO" id="GO:0030976">
    <property type="term" value="F:thiamine pyrophosphate binding"/>
    <property type="evidence" value="ECO:0007669"/>
    <property type="project" value="InterPro"/>
</dbReference>
<dbReference type="Pfam" id="PF01558">
    <property type="entry name" value="POR"/>
    <property type="match status" value="1"/>
</dbReference>
<dbReference type="Gene3D" id="3.40.50.970">
    <property type="match status" value="2"/>
</dbReference>
<feature type="binding site" evidence="12">
    <location>
        <position position="818"/>
    </location>
    <ligand>
        <name>[4Fe-4S] cluster</name>
        <dbReference type="ChEBI" id="CHEBI:49883"/>
        <label>3</label>
    </ligand>
</feature>
<feature type="site" description="Important for catalytic activity" evidence="11">
    <location>
        <position position="115"/>
    </location>
</feature>
<gene>
    <name evidence="14" type="primary">nifJ</name>
    <name evidence="14" type="ORF">H9816_06800</name>
</gene>
<dbReference type="SUPFAM" id="SSF52518">
    <property type="entry name" value="Thiamin diphosphate-binding fold (THDP-binding)"/>
    <property type="match status" value="2"/>
</dbReference>
<comment type="similarity">
    <text evidence="1 9">Belongs to the pyruvate:ferredoxin/flavodoxin oxidoreductase family.</text>
</comment>
<feature type="binding site" evidence="12">
    <location>
        <position position="693"/>
    </location>
    <ligand>
        <name>[4Fe-4S] cluster</name>
        <dbReference type="ChEBI" id="CHEBI:49883"/>
        <label>1</label>
    </ligand>
</feature>
<feature type="binding site" evidence="12">
    <location>
        <position position="699"/>
    </location>
    <ligand>
        <name>[4Fe-4S] cluster</name>
        <dbReference type="ChEBI" id="CHEBI:49883"/>
        <label>1</label>
    </ligand>
</feature>
<dbReference type="GO" id="GO:0005506">
    <property type="term" value="F:iron ion binding"/>
    <property type="evidence" value="ECO:0007669"/>
    <property type="project" value="InterPro"/>
</dbReference>
<reference evidence="14" key="1">
    <citation type="journal article" date="2021" name="PeerJ">
        <title>Extensive microbial diversity within the chicken gut microbiome revealed by metagenomics and culture.</title>
        <authorList>
            <person name="Gilroy R."/>
            <person name="Ravi A."/>
            <person name="Getino M."/>
            <person name="Pursley I."/>
            <person name="Horton D.L."/>
            <person name="Alikhan N.F."/>
            <person name="Baker D."/>
            <person name="Gharbi K."/>
            <person name="Hall N."/>
            <person name="Watson M."/>
            <person name="Adriaenssens E.M."/>
            <person name="Foster-Nyarko E."/>
            <person name="Jarju S."/>
            <person name="Secka A."/>
            <person name="Antonio M."/>
            <person name="Oren A."/>
            <person name="Chaudhuri R.R."/>
            <person name="La Ragione R."/>
            <person name="Hildebrand F."/>
            <person name="Pallen M.J."/>
        </authorList>
    </citation>
    <scope>NUCLEOTIDE SEQUENCE</scope>
    <source>
        <strain evidence="14">ChiHjej11B10-19426</strain>
    </source>
</reference>
<dbReference type="AlphaFoldDB" id="A0A9D2IM91"/>
<dbReference type="InterPro" id="IPR002869">
    <property type="entry name" value="Pyrv_flavodox_OxRed_cen"/>
</dbReference>
<dbReference type="SUPFAM" id="SSF52922">
    <property type="entry name" value="TK C-terminal domain-like"/>
    <property type="match status" value="1"/>
</dbReference>
<feature type="domain" description="4Fe-4S ferredoxin-type" evidence="13">
    <location>
        <begin position="739"/>
        <end position="770"/>
    </location>
</feature>
<feature type="binding site" evidence="12">
    <location>
        <position position="843"/>
    </location>
    <ligand>
        <name>[4Fe-4S] cluster</name>
        <dbReference type="ChEBI" id="CHEBI:49883"/>
        <label>3</label>
    </ligand>
</feature>
<dbReference type="InterPro" id="IPR033412">
    <property type="entry name" value="PFOR_II"/>
</dbReference>
<evidence type="ECO:0000259" key="13">
    <source>
        <dbReference type="PROSITE" id="PS51379"/>
    </source>
</evidence>
<dbReference type="Pfam" id="PF10371">
    <property type="entry name" value="EKR"/>
    <property type="match status" value="1"/>
</dbReference>
<feature type="binding site" evidence="12">
    <location>
        <position position="696"/>
    </location>
    <ligand>
        <name>[4Fe-4S] cluster</name>
        <dbReference type="ChEBI" id="CHEBI:49883"/>
        <label>1</label>
    </ligand>
</feature>
<accession>A0A9D2IM91</accession>
<dbReference type="InterPro" id="IPR009014">
    <property type="entry name" value="Transketo_C/PFOR_II"/>
</dbReference>
<evidence type="ECO:0000256" key="2">
    <source>
        <dbReference type="ARBA" id="ARBA00022448"/>
    </source>
</evidence>
<keyword evidence="14" id="KW-0670">Pyruvate</keyword>
<dbReference type="PROSITE" id="PS51379">
    <property type="entry name" value="4FE4S_FER_2"/>
    <property type="match status" value="2"/>
</dbReference>
<dbReference type="GO" id="GO:0016903">
    <property type="term" value="F:oxidoreductase activity, acting on the aldehyde or oxo group of donors"/>
    <property type="evidence" value="ECO:0007669"/>
    <property type="project" value="InterPro"/>
</dbReference>
<keyword evidence="4 12" id="KW-0479">Metal-binding</keyword>
<proteinExistence type="inferred from homology"/>
<evidence type="ECO:0000256" key="4">
    <source>
        <dbReference type="ARBA" id="ARBA00022723"/>
    </source>
</evidence>
<dbReference type="InterPro" id="IPR019456">
    <property type="entry name" value="Pyrv-flavodox_OxRtase_EKR"/>
</dbReference>
<dbReference type="InterPro" id="IPR011766">
    <property type="entry name" value="TPP_enzyme_TPP-bd"/>
</dbReference>
<dbReference type="InterPro" id="IPR002880">
    <property type="entry name" value="Pyrv_Fd/Flavodoxin_OxRdtase_N"/>
</dbReference>
<evidence type="ECO:0000256" key="1">
    <source>
        <dbReference type="ARBA" id="ARBA00009032"/>
    </source>
</evidence>
<dbReference type="InterPro" id="IPR019752">
    <property type="entry name" value="Pyrv/ketoisovalerate_OxRed_cat"/>
</dbReference>
<feature type="binding site" evidence="10">
    <location>
        <begin position="967"/>
        <end position="970"/>
    </location>
    <ligand>
        <name>thiamine diphosphate</name>
        <dbReference type="ChEBI" id="CHEBI:58937"/>
    </ligand>
</feature>
<keyword evidence="6 9" id="KW-0560">Oxidoreductase</keyword>